<accession>A0A418Q568</accession>
<protein>
    <submittedName>
        <fullName evidence="2">DUF2516 family protein</fullName>
    </submittedName>
</protein>
<keyword evidence="3" id="KW-1185">Reference proteome</keyword>
<reference evidence="2 3" key="1">
    <citation type="submission" date="2018-09" db="EMBL/GenBank/DDBJ databases">
        <title>Optimization and identification of Corynebacterium falsenii FN1-14 from fish paste.</title>
        <authorList>
            <person name="Daroonpunt R."/>
            <person name="Tanasupawat S."/>
        </authorList>
    </citation>
    <scope>NUCLEOTIDE SEQUENCE [LARGE SCALE GENOMIC DNA]</scope>
    <source>
        <strain evidence="2 3">FN1-14</strain>
    </source>
</reference>
<evidence type="ECO:0000313" key="2">
    <source>
        <dbReference type="EMBL" id="RIX33693.1"/>
    </source>
</evidence>
<dbReference type="AlphaFoldDB" id="A0A418Q568"/>
<dbReference type="RefSeq" id="WP_025403675.1">
    <property type="nucleotide sequence ID" value="NZ_CBCRUA010000002.1"/>
</dbReference>
<keyword evidence="1" id="KW-0812">Transmembrane</keyword>
<dbReference type="Pfam" id="PF10724">
    <property type="entry name" value="DUF2516"/>
    <property type="match status" value="1"/>
</dbReference>
<sequence length="104" mass="11342">MNAVLLVVSGAYFYLNLFLGFVVLALAIIGLIQLASTRNDAFTVIDRKKENWLMLLGGASALGLLSLFVNMELLWVIAAVIVGIYWQDIRPAIKDVLGNASGSW</sequence>
<name>A0A418Q568_9CORY</name>
<gene>
    <name evidence="2" type="ORF">D3M95_09930</name>
</gene>
<feature type="transmembrane region" description="Helical" evidence="1">
    <location>
        <begin position="53"/>
        <end position="86"/>
    </location>
</feature>
<evidence type="ECO:0000256" key="1">
    <source>
        <dbReference type="SAM" id="Phobius"/>
    </source>
</evidence>
<dbReference type="EMBL" id="QXJK01000013">
    <property type="protein sequence ID" value="RIX33693.1"/>
    <property type="molecule type" value="Genomic_DNA"/>
</dbReference>
<dbReference type="STRING" id="1451189.CFAL_10720"/>
<comment type="caution">
    <text evidence="2">The sequence shown here is derived from an EMBL/GenBank/DDBJ whole genome shotgun (WGS) entry which is preliminary data.</text>
</comment>
<keyword evidence="1" id="KW-1133">Transmembrane helix</keyword>
<keyword evidence="1" id="KW-0472">Membrane</keyword>
<dbReference type="Proteomes" id="UP000285278">
    <property type="component" value="Unassembled WGS sequence"/>
</dbReference>
<organism evidence="2 3">
    <name type="scientific">Corynebacterium falsenii</name>
    <dbReference type="NCBI Taxonomy" id="108486"/>
    <lineage>
        <taxon>Bacteria</taxon>
        <taxon>Bacillati</taxon>
        <taxon>Actinomycetota</taxon>
        <taxon>Actinomycetes</taxon>
        <taxon>Mycobacteriales</taxon>
        <taxon>Corynebacteriaceae</taxon>
        <taxon>Corynebacterium</taxon>
    </lineage>
</organism>
<evidence type="ECO:0000313" key="3">
    <source>
        <dbReference type="Proteomes" id="UP000285278"/>
    </source>
</evidence>
<dbReference type="OrthoDB" id="4427346at2"/>
<feature type="transmembrane region" description="Helical" evidence="1">
    <location>
        <begin position="12"/>
        <end position="32"/>
    </location>
</feature>
<proteinExistence type="predicted"/>
<dbReference type="InterPro" id="IPR019662">
    <property type="entry name" value="DUF2516"/>
</dbReference>